<dbReference type="GO" id="GO:0044550">
    <property type="term" value="P:secondary metabolite biosynthetic process"/>
    <property type="evidence" value="ECO:0007669"/>
    <property type="project" value="TreeGrafter"/>
</dbReference>
<evidence type="ECO:0000256" key="3">
    <source>
        <dbReference type="SAM" id="MobiDB-lite"/>
    </source>
</evidence>
<reference evidence="5" key="1">
    <citation type="submission" date="2020-08" db="EMBL/GenBank/DDBJ databases">
        <title>Food and environmental bacterial isolates.</title>
        <authorList>
            <person name="Richter L."/>
            <person name="Du Plessis E.M."/>
            <person name="Duvenage S."/>
            <person name="Allam M."/>
            <person name="Korsten L."/>
        </authorList>
    </citation>
    <scope>NUCLEOTIDE SEQUENCE</scope>
    <source>
        <strain evidence="5">UPMP2127</strain>
    </source>
</reference>
<evidence type="ECO:0000313" key="6">
    <source>
        <dbReference type="Proteomes" id="UP000659084"/>
    </source>
</evidence>
<feature type="compositionally biased region" description="Polar residues" evidence="3">
    <location>
        <begin position="488"/>
        <end position="503"/>
    </location>
</feature>
<dbReference type="InterPro" id="IPR000873">
    <property type="entry name" value="AMP-dep_synth/lig_dom"/>
</dbReference>
<proteinExistence type="predicted"/>
<dbReference type="Gene3D" id="3.40.50.12780">
    <property type="entry name" value="N-terminal domain of ligase-like"/>
    <property type="match status" value="1"/>
</dbReference>
<dbReference type="InterPro" id="IPR042099">
    <property type="entry name" value="ANL_N_sf"/>
</dbReference>
<name>A0AAW3WQG2_SERFO</name>
<evidence type="ECO:0000259" key="4">
    <source>
        <dbReference type="PROSITE" id="PS50075"/>
    </source>
</evidence>
<dbReference type="Proteomes" id="UP000659084">
    <property type="component" value="Unassembled WGS sequence"/>
</dbReference>
<dbReference type="NCBIfam" id="TIGR01733">
    <property type="entry name" value="AA-adenyl-dom"/>
    <property type="match status" value="1"/>
</dbReference>
<dbReference type="AlphaFoldDB" id="A0AAW3WQG2"/>
<dbReference type="GO" id="GO:0043041">
    <property type="term" value="P:amino acid activation for nonribosomal peptide biosynthetic process"/>
    <property type="evidence" value="ECO:0007669"/>
    <property type="project" value="TreeGrafter"/>
</dbReference>
<dbReference type="InterPro" id="IPR010071">
    <property type="entry name" value="AA_adenyl_dom"/>
</dbReference>
<organism evidence="5 6">
    <name type="scientific">Serratia fonticola</name>
    <dbReference type="NCBI Taxonomy" id="47917"/>
    <lineage>
        <taxon>Bacteria</taxon>
        <taxon>Pseudomonadati</taxon>
        <taxon>Pseudomonadota</taxon>
        <taxon>Gammaproteobacteria</taxon>
        <taxon>Enterobacterales</taxon>
        <taxon>Yersiniaceae</taxon>
        <taxon>Serratia</taxon>
    </lineage>
</organism>
<dbReference type="RefSeq" id="WP_179252330.1">
    <property type="nucleotide sequence ID" value="NZ_JACBIV010000006.1"/>
</dbReference>
<evidence type="ECO:0000256" key="1">
    <source>
        <dbReference type="ARBA" id="ARBA00022450"/>
    </source>
</evidence>
<dbReference type="EMBL" id="JACNYO010000007">
    <property type="protein sequence ID" value="MBC3212438.1"/>
    <property type="molecule type" value="Genomic_DNA"/>
</dbReference>
<accession>A0AAW3WQG2</accession>
<dbReference type="GO" id="GO:0005737">
    <property type="term" value="C:cytoplasm"/>
    <property type="evidence" value="ECO:0007669"/>
    <property type="project" value="TreeGrafter"/>
</dbReference>
<gene>
    <name evidence="5" type="ORF">H8J20_09825</name>
</gene>
<evidence type="ECO:0000256" key="2">
    <source>
        <dbReference type="ARBA" id="ARBA00022553"/>
    </source>
</evidence>
<dbReference type="FunFam" id="3.40.50.980:FF:000001">
    <property type="entry name" value="Non-ribosomal peptide synthetase"/>
    <property type="match status" value="1"/>
</dbReference>
<dbReference type="Pfam" id="PF00550">
    <property type="entry name" value="PP-binding"/>
    <property type="match status" value="1"/>
</dbReference>
<dbReference type="InterPro" id="IPR045851">
    <property type="entry name" value="AMP-bd_C_sf"/>
</dbReference>
<keyword evidence="1" id="KW-0596">Phosphopantetheine</keyword>
<dbReference type="Gene3D" id="1.10.1200.10">
    <property type="entry name" value="ACP-like"/>
    <property type="match status" value="1"/>
</dbReference>
<dbReference type="GO" id="GO:0031177">
    <property type="term" value="F:phosphopantetheine binding"/>
    <property type="evidence" value="ECO:0007669"/>
    <property type="project" value="TreeGrafter"/>
</dbReference>
<feature type="domain" description="Carrier" evidence="4">
    <location>
        <begin position="507"/>
        <end position="581"/>
    </location>
</feature>
<dbReference type="CDD" id="cd05930">
    <property type="entry name" value="A_NRPS"/>
    <property type="match status" value="1"/>
</dbReference>
<dbReference type="PANTHER" id="PTHR45527">
    <property type="entry name" value="NONRIBOSOMAL PEPTIDE SYNTHETASE"/>
    <property type="match status" value="1"/>
</dbReference>
<dbReference type="PROSITE" id="PS00012">
    <property type="entry name" value="PHOSPHOPANTETHEINE"/>
    <property type="match status" value="1"/>
</dbReference>
<dbReference type="InterPro" id="IPR020845">
    <property type="entry name" value="AMP-binding_CS"/>
</dbReference>
<dbReference type="Pfam" id="PF00501">
    <property type="entry name" value="AMP-binding"/>
    <property type="match status" value="1"/>
</dbReference>
<comment type="caution">
    <text evidence="5">The sequence shown here is derived from an EMBL/GenBank/DDBJ whole genome shotgun (WGS) entry which is preliminary data.</text>
</comment>
<protein>
    <submittedName>
        <fullName evidence="5">Non-ribosomal peptide synthetase</fullName>
    </submittedName>
</protein>
<dbReference type="PANTHER" id="PTHR45527:SF1">
    <property type="entry name" value="FATTY ACID SYNTHASE"/>
    <property type="match status" value="1"/>
</dbReference>
<feature type="region of interest" description="Disordered" evidence="3">
    <location>
        <begin position="483"/>
        <end position="503"/>
    </location>
</feature>
<dbReference type="PROSITE" id="PS00455">
    <property type="entry name" value="AMP_BINDING"/>
    <property type="match status" value="1"/>
</dbReference>
<dbReference type="InterPro" id="IPR006162">
    <property type="entry name" value="Ppantetheine_attach_site"/>
</dbReference>
<dbReference type="InterPro" id="IPR009081">
    <property type="entry name" value="PP-bd_ACP"/>
</dbReference>
<sequence length="585" mass="65656">MANESFLYKIDRIAKKNSKKTAISDRYGDFSFEYILNQSNNIACNLNSRGIGKGDFVAIYMETSANWVIAMLGIVKSGAAYIPLDPCYPKKRIEFCLRDSDAKAVIVNDNSHNEIIKKSISIEELLTSNDMSSYPERDFNTPSYMIYTSGSTGNPKGVIVPFSAINHHMNWFINSFDFSENDIFLQKTSTSFDASIWEYLAPLMLGCKMVISGPSPDEVYNSVLKNNITILQLVPTVLEFMIDNYDFGKIKCLNKLFCGGEPLPVRLADSVHATLPIPIINLYGPTEVTVQCAYFIYNKGDNIKEMFLPIGQPIPMVKFEMENIDSGIGELIIEGPSVSIGYHGQNEKTEESFSFNEKTGYRTYKSGDLVTIKDDGNYYFIGRGDNQVKLRGLRIDLSEIEEIIKIQNKSISSSVVLINENEQMVAYLTSSGEIISISELANSLHQHLPEYMIPAIFTQLDYLPRLPNGKIDRKRLIETSGKIDNEIDSPSTPSNSITHGNFTSQELPSSNVKKFIYSQWENVLSKKPIENSHFFLSGGHSLSAIKLIMNINKEFGTKLPTVALLISPRIDDFIERVEKEVSSSQ</sequence>
<dbReference type="SUPFAM" id="SSF56801">
    <property type="entry name" value="Acetyl-CoA synthetase-like"/>
    <property type="match status" value="1"/>
</dbReference>
<evidence type="ECO:0000313" key="5">
    <source>
        <dbReference type="EMBL" id="MBC3212438.1"/>
    </source>
</evidence>
<dbReference type="InterPro" id="IPR036736">
    <property type="entry name" value="ACP-like_sf"/>
</dbReference>
<keyword evidence="2" id="KW-0597">Phosphoprotein</keyword>
<dbReference type="PROSITE" id="PS50075">
    <property type="entry name" value="CARRIER"/>
    <property type="match status" value="1"/>
</dbReference>
<dbReference type="SUPFAM" id="SSF47336">
    <property type="entry name" value="ACP-like"/>
    <property type="match status" value="1"/>
</dbReference>
<dbReference type="Gene3D" id="3.30.300.30">
    <property type="match status" value="1"/>
</dbReference>